<protein>
    <recommendedName>
        <fullName evidence="5">Salivary secreted peptide</fullName>
    </recommendedName>
</protein>
<sequence>MMEFKLIAVFLTVSLLNTANALECYECFDVAKCRGEQKDHVVQCSNNTAQNMVLAAGFFYPNLTAALVYNGNYQCTALQFTPQGAQNVSLMAKGCMFETKESLCKLEAKIPNGNFSCKACNTNKCNSGVALGWSMLLMAASLIVSSWVAK</sequence>
<keyword evidence="1" id="KW-0472">Membrane</keyword>
<accession>A0ABM1YEZ2</accession>
<keyword evidence="1" id="KW-1133">Transmembrane helix</keyword>
<evidence type="ECO:0000313" key="4">
    <source>
        <dbReference type="Proteomes" id="UP000069940"/>
    </source>
</evidence>
<name>A0ABM1YEZ2_AEDAL</name>
<evidence type="ECO:0000256" key="2">
    <source>
        <dbReference type="SAM" id="SignalP"/>
    </source>
</evidence>
<keyword evidence="1" id="KW-0812">Transmembrane</keyword>
<organism evidence="3 4">
    <name type="scientific">Aedes albopictus</name>
    <name type="common">Asian tiger mosquito</name>
    <name type="synonym">Stegomyia albopicta</name>
    <dbReference type="NCBI Taxonomy" id="7160"/>
    <lineage>
        <taxon>Eukaryota</taxon>
        <taxon>Metazoa</taxon>
        <taxon>Ecdysozoa</taxon>
        <taxon>Arthropoda</taxon>
        <taxon>Hexapoda</taxon>
        <taxon>Insecta</taxon>
        <taxon>Pterygota</taxon>
        <taxon>Neoptera</taxon>
        <taxon>Endopterygota</taxon>
        <taxon>Diptera</taxon>
        <taxon>Nematocera</taxon>
        <taxon>Culicoidea</taxon>
        <taxon>Culicidae</taxon>
        <taxon>Culicinae</taxon>
        <taxon>Aedini</taxon>
        <taxon>Aedes</taxon>
        <taxon>Stegomyia</taxon>
    </lineage>
</organism>
<evidence type="ECO:0000256" key="1">
    <source>
        <dbReference type="SAM" id="Phobius"/>
    </source>
</evidence>
<keyword evidence="4" id="KW-1185">Reference proteome</keyword>
<dbReference type="GeneID" id="109421710"/>
<proteinExistence type="predicted"/>
<dbReference type="EnsemblMetazoa" id="AALFPA23_008563.R11577">
    <property type="protein sequence ID" value="AALFPA23_008563.P11577"/>
    <property type="gene ID" value="AALFPA23_008563"/>
</dbReference>
<feature type="signal peptide" evidence="2">
    <location>
        <begin position="1"/>
        <end position="21"/>
    </location>
</feature>
<feature type="chain" id="PRO_5046182148" description="Salivary secreted peptide" evidence="2">
    <location>
        <begin position="22"/>
        <end position="150"/>
    </location>
</feature>
<evidence type="ECO:0008006" key="5">
    <source>
        <dbReference type="Google" id="ProtNLM"/>
    </source>
</evidence>
<keyword evidence="2" id="KW-0732">Signal</keyword>
<reference evidence="3" key="2">
    <citation type="submission" date="2025-05" db="UniProtKB">
        <authorList>
            <consortium name="EnsemblMetazoa"/>
        </authorList>
    </citation>
    <scope>IDENTIFICATION</scope>
    <source>
        <strain evidence="3">Foshan</strain>
    </source>
</reference>
<feature type="transmembrane region" description="Helical" evidence="1">
    <location>
        <begin position="130"/>
        <end position="149"/>
    </location>
</feature>
<reference evidence="4" key="1">
    <citation type="journal article" date="2015" name="Proc. Natl. Acad. Sci. U.S.A.">
        <title>Genome sequence of the Asian Tiger mosquito, Aedes albopictus, reveals insights into its biology, genetics, and evolution.</title>
        <authorList>
            <person name="Chen X.G."/>
            <person name="Jiang X."/>
            <person name="Gu J."/>
            <person name="Xu M."/>
            <person name="Wu Y."/>
            <person name="Deng Y."/>
            <person name="Zhang C."/>
            <person name="Bonizzoni M."/>
            <person name="Dermauw W."/>
            <person name="Vontas J."/>
            <person name="Armbruster P."/>
            <person name="Huang X."/>
            <person name="Yang Y."/>
            <person name="Zhang H."/>
            <person name="He W."/>
            <person name="Peng H."/>
            <person name="Liu Y."/>
            <person name="Wu K."/>
            <person name="Chen J."/>
            <person name="Lirakis M."/>
            <person name="Topalis P."/>
            <person name="Van Leeuwen T."/>
            <person name="Hall A.B."/>
            <person name="Jiang X."/>
            <person name="Thorpe C."/>
            <person name="Mueller R.L."/>
            <person name="Sun C."/>
            <person name="Waterhouse R.M."/>
            <person name="Yan G."/>
            <person name="Tu Z.J."/>
            <person name="Fang X."/>
            <person name="James A.A."/>
        </authorList>
    </citation>
    <scope>NUCLEOTIDE SEQUENCE [LARGE SCALE GENOMIC DNA]</scope>
    <source>
        <strain evidence="4">Foshan</strain>
    </source>
</reference>
<evidence type="ECO:0000313" key="3">
    <source>
        <dbReference type="EnsemblMetazoa" id="AALFPA23_008563.P11577"/>
    </source>
</evidence>
<dbReference type="RefSeq" id="XP_019551781.2">
    <property type="nucleotide sequence ID" value="XM_019696236.3"/>
</dbReference>
<dbReference type="Proteomes" id="UP000069940">
    <property type="component" value="Unassembled WGS sequence"/>
</dbReference>